<feature type="compositionally biased region" description="Gly residues" evidence="1">
    <location>
        <begin position="200"/>
        <end position="220"/>
    </location>
</feature>
<evidence type="ECO:0000256" key="2">
    <source>
        <dbReference type="SAM" id="SignalP"/>
    </source>
</evidence>
<dbReference type="RefSeq" id="WP_071901706.1">
    <property type="nucleotide sequence ID" value="NZ_MPIN01000008.1"/>
</dbReference>
<evidence type="ECO:0000313" key="3">
    <source>
        <dbReference type="EMBL" id="OJH37372.1"/>
    </source>
</evidence>
<evidence type="ECO:0000256" key="1">
    <source>
        <dbReference type="SAM" id="MobiDB-lite"/>
    </source>
</evidence>
<sequence length="537" mass="50682">MTSSLEPRLVLGMAVLLAGISACADFDAAREDWRQLHPENPPDEQSVSSNCNGVAETGLFVDPVKGSDAPGHPGSPDEPLRTLEEALQRLRSGQGHGKQAIYLASGSFDEAALTLDVPVSLCGGYGGVGDWVHREGQRSRLAGGSVGLTVRDLSDAGIVLEDVSIHSTNGTAPGEPSIALRVLRSSRVELRHVELEAGLGAPGADGGSGTSGQSGGNGGNGGTAYGTSAGSAGYAGTTTCAGSDRSGGAGGWGATYSSGDDGHPGKPDTSGGAGGGGDESIHCWSGVEYCNCDGYPGGDGLPGAMGAKGSSGVRGSGLGTVDPLDGVWRPNQEGGAGDAGLPGEGGGGGGGGGRGESSFFTPSAGGGGGGGGGGGCGGTGGRGGGGGGASISLLLVDSRVTVGEGTQLRVLGGGPGGSGGAGGEGGLGGLGGTGETGGFEIIQAEETPFYETIHTTGGRGGSGGMGGKGGKGGAGGGGGGGPSVGVWCGPNASVVSSTTLSEQGLGPGGAGGASPGGNAGEAGSRLLSYGCPVSPSG</sequence>
<keyword evidence="2" id="KW-0732">Signal</keyword>
<proteinExistence type="predicted"/>
<evidence type="ECO:0000313" key="4">
    <source>
        <dbReference type="Proteomes" id="UP000182229"/>
    </source>
</evidence>
<accession>A0A1L9B547</accession>
<protein>
    <recommendedName>
        <fullName evidence="5">DUF1565 domain-containing protein</fullName>
    </recommendedName>
</protein>
<comment type="caution">
    <text evidence="3">The sequence shown here is derived from an EMBL/GenBank/DDBJ whole genome shotgun (WGS) entry which is preliminary data.</text>
</comment>
<name>A0A1L9B547_9BACT</name>
<keyword evidence="4" id="KW-1185">Reference proteome</keyword>
<evidence type="ECO:0008006" key="5">
    <source>
        <dbReference type="Google" id="ProtNLM"/>
    </source>
</evidence>
<feature type="region of interest" description="Disordered" evidence="1">
    <location>
        <begin position="198"/>
        <end position="220"/>
    </location>
</feature>
<dbReference type="STRING" id="83449.BON30_29215"/>
<feature type="compositionally biased region" description="Gly residues" evidence="1">
    <location>
        <begin position="457"/>
        <end position="483"/>
    </location>
</feature>
<dbReference type="AlphaFoldDB" id="A0A1L9B547"/>
<gene>
    <name evidence="3" type="ORF">BON30_29215</name>
</gene>
<feature type="compositionally biased region" description="Gly residues" evidence="1">
    <location>
        <begin position="505"/>
        <end position="520"/>
    </location>
</feature>
<feature type="compositionally biased region" description="Polar residues" evidence="1">
    <location>
        <begin position="493"/>
        <end position="502"/>
    </location>
</feature>
<feature type="signal peptide" evidence="2">
    <location>
        <begin position="1"/>
        <end position="24"/>
    </location>
</feature>
<feature type="region of interest" description="Disordered" evidence="1">
    <location>
        <begin position="456"/>
        <end position="537"/>
    </location>
</feature>
<feature type="region of interest" description="Disordered" evidence="1">
    <location>
        <begin position="327"/>
        <end position="372"/>
    </location>
</feature>
<feature type="compositionally biased region" description="Gly residues" evidence="1">
    <location>
        <begin position="334"/>
        <end position="355"/>
    </location>
</feature>
<feature type="region of interest" description="Disordered" evidence="1">
    <location>
        <begin position="244"/>
        <end position="277"/>
    </location>
</feature>
<dbReference type="EMBL" id="MPIN01000008">
    <property type="protein sequence ID" value="OJH37372.1"/>
    <property type="molecule type" value="Genomic_DNA"/>
</dbReference>
<feature type="chain" id="PRO_5012769873" description="DUF1565 domain-containing protein" evidence="2">
    <location>
        <begin position="25"/>
        <end position="537"/>
    </location>
</feature>
<reference evidence="3 4" key="2">
    <citation type="submission" date="2016-12" db="EMBL/GenBank/DDBJ databases">
        <title>Draft Genome Sequence of Cystobacter ferrugineus Strain Cbfe23.</title>
        <authorList>
            <person name="Akbar S."/>
            <person name="Dowd S.E."/>
            <person name="Stevens D.C."/>
        </authorList>
    </citation>
    <scope>NUCLEOTIDE SEQUENCE [LARGE SCALE GENOMIC DNA]</scope>
    <source>
        <strain evidence="3 4">Cbfe23</strain>
    </source>
</reference>
<feature type="compositionally biased region" description="Gly residues" evidence="1">
    <location>
        <begin position="411"/>
        <end position="429"/>
    </location>
</feature>
<reference evidence="4" key="1">
    <citation type="submission" date="2016-11" db="EMBL/GenBank/DDBJ databases">
        <authorList>
            <person name="Shukria A."/>
            <person name="Stevens D.C."/>
        </authorList>
    </citation>
    <scope>NUCLEOTIDE SEQUENCE [LARGE SCALE GENOMIC DNA]</scope>
    <source>
        <strain evidence="4">Cbfe23</strain>
    </source>
</reference>
<dbReference type="Proteomes" id="UP000182229">
    <property type="component" value="Unassembled WGS sequence"/>
</dbReference>
<feature type="region of interest" description="Disordered" evidence="1">
    <location>
        <begin position="410"/>
        <end position="429"/>
    </location>
</feature>
<organism evidence="3 4">
    <name type="scientific">Cystobacter ferrugineus</name>
    <dbReference type="NCBI Taxonomy" id="83449"/>
    <lineage>
        <taxon>Bacteria</taxon>
        <taxon>Pseudomonadati</taxon>
        <taxon>Myxococcota</taxon>
        <taxon>Myxococcia</taxon>
        <taxon>Myxococcales</taxon>
        <taxon>Cystobacterineae</taxon>
        <taxon>Archangiaceae</taxon>
        <taxon>Cystobacter</taxon>
    </lineage>
</organism>